<keyword evidence="1" id="KW-0175">Coiled coil</keyword>
<reference evidence="3 4" key="1">
    <citation type="submission" date="2015-09" db="EMBL/GenBank/DDBJ databases">
        <title>Draft Genome Sequence of Bradyrhizobium manausense Strain BR 3351T, a Novel Symbiotic Nitrogen-Fixing Alphaproteobacterium Isolated from Brazilian Amazon Rain Forest.</title>
        <authorList>
            <person name="De Araujo J.L."/>
            <person name="Zilli J.E."/>
        </authorList>
    </citation>
    <scope>NUCLEOTIDE SEQUENCE [LARGE SCALE GENOMIC DNA]</scope>
    <source>
        <strain evidence="3 4">BR3351</strain>
    </source>
</reference>
<feature type="coiled-coil region" evidence="1">
    <location>
        <begin position="13"/>
        <end position="43"/>
    </location>
</feature>
<dbReference type="GO" id="GO:0035438">
    <property type="term" value="F:cyclic-di-GMP binding"/>
    <property type="evidence" value="ECO:0007669"/>
    <property type="project" value="InterPro"/>
</dbReference>
<dbReference type="Proteomes" id="UP000051936">
    <property type="component" value="Unassembled WGS sequence"/>
</dbReference>
<dbReference type="Pfam" id="PF07238">
    <property type="entry name" value="PilZ"/>
    <property type="match status" value="1"/>
</dbReference>
<sequence length="136" mass="15736">MAVVAFRKPVGSANKEAEESVSLERQYRELKKLQEKVRQREGKIWSRRSIERQSLWRDVFLSMPGHITSEPCLVRDLSNRGAGIQLNGLTLLPTEFSLSFDEFRTTYPCRLIWRQGDFIGVAFQNTGQYSTLVEPR</sequence>
<dbReference type="EMBL" id="LJYG01000027">
    <property type="protein sequence ID" value="KRQ16284.1"/>
    <property type="molecule type" value="Genomic_DNA"/>
</dbReference>
<evidence type="ECO:0000313" key="3">
    <source>
        <dbReference type="EMBL" id="KRQ16284.1"/>
    </source>
</evidence>
<keyword evidence="4" id="KW-1185">Reference proteome</keyword>
<proteinExistence type="predicted"/>
<name>A0A0R3E8L7_9BRAD</name>
<evidence type="ECO:0000313" key="4">
    <source>
        <dbReference type="Proteomes" id="UP000051936"/>
    </source>
</evidence>
<accession>A0A0R3E8L7</accession>
<evidence type="ECO:0000259" key="2">
    <source>
        <dbReference type="Pfam" id="PF07238"/>
    </source>
</evidence>
<dbReference type="InterPro" id="IPR009875">
    <property type="entry name" value="PilZ_domain"/>
</dbReference>
<dbReference type="AlphaFoldDB" id="A0A0R3E8L7"/>
<dbReference type="SUPFAM" id="SSF141371">
    <property type="entry name" value="PilZ domain-like"/>
    <property type="match status" value="1"/>
</dbReference>
<protein>
    <recommendedName>
        <fullName evidence="2">PilZ domain-containing protein</fullName>
    </recommendedName>
</protein>
<organism evidence="3 4">
    <name type="scientific">Bradyrhizobium manausense</name>
    <dbReference type="NCBI Taxonomy" id="989370"/>
    <lineage>
        <taxon>Bacteria</taxon>
        <taxon>Pseudomonadati</taxon>
        <taxon>Pseudomonadota</taxon>
        <taxon>Alphaproteobacteria</taxon>
        <taxon>Hyphomicrobiales</taxon>
        <taxon>Nitrobacteraceae</taxon>
        <taxon>Bradyrhizobium</taxon>
    </lineage>
</organism>
<feature type="domain" description="PilZ" evidence="2">
    <location>
        <begin position="47"/>
        <end position="125"/>
    </location>
</feature>
<comment type="caution">
    <text evidence="3">The sequence shown here is derived from an EMBL/GenBank/DDBJ whole genome shotgun (WGS) entry which is preliminary data.</text>
</comment>
<gene>
    <name evidence="3" type="ORF">AOQ71_06345</name>
</gene>
<evidence type="ECO:0000256" key="1">
    <source>
        <dbReference type="SAM" id="Coils"/>
    </source>
</evidence>